<organism evidence="3 4">
    <name type="scientific">Metamycoplasma gateae</name>
    <dbReference type="NCBI Taxonomy" id="35769"/>
    <lineage>
        <taxon>Bacteria</taxon>
        <taxon>Bacillati</taxon>
        <taxon>Mycoplasmatota</taxon>
        <taxon>Mycoplasmoidales</taxon>
        <taxon>Metamycoplasmataceae</taxon>
        <taxon>Metamycoplasma</taxon>
    </lineage>
</organism>
<dbReference type="Gene3D" id="1.10.940.10">
    <property type="entry name" value="NusB-like"/>
    <property type="match status" value="1"/>
</dbReference>
<dbReference type="Proteomes" id="UP001431935">
    <property type="component" value="Chromosome"/>
</dbReference>
<protein>
    <submittedName>
        <fullName evidence="3">Transcription antitermination factor NusB</fullName>
    </submittedName>
</protein>
<dbReference type="InterPro" id="IPR035926">
    <property type="entry name" value="NusB-like_sf"/>
</dbReference>
<accession>A0ABZ2AKB8</accession>
<sequence>MEDINKTNNKDKFLIKKYNFRKNIINYIYQYELFNIQINTSEIVNNELNKISISEISTLEIIQSKYQTLKNIANKFLLETWTWERINPLIRAVLIFGIYELTYNEPRVVINEMVNITKMFVPGDDYKFVNRILDRISKEIINK</sequence>
<dbReference type="Pfam" id="PF01029">
    <property type="entry name" value="NusB"/>
    <property type="match status" value="1"/>
</dbReference>
<evidence type="ECO:0000313" key="4">
    <source>
        <dbReference type="Proteomes" id="UP001431935"/>
    </source>
</evidence>
<evidence type="ECO:0000313" key="3">
    <source>
        <dbReference type="EMBL" id="WVN21232.1"/>
    </source>
</evidence>
<keyword evidence="4" id="KW-1185">Reference proteome</keyword>
<dbReference type="InterPro" id="IPR006027">
    <property type="entry name" value="NusB_RsmB_TIM44"/>
</dbReference>
<dbReference type="SUPFAM" id="SSF48013">
    <property type="entry name" value="NusB-like"/>
    <property type="match status" value="1"/>
</dbReference>
<dbReference type="RefSeq" id="WP_330463272.1">
    <property type="nucleotide sequence ID" value="NZ_CP143578.1"/>
</dbReference>
<evidence type="ECO:0000256" key="1">
    <source>
        <dbReference type="ARBA" id="ARBA00022884"/>
    </source>
</evidence>
<feature type="domain" description="NusB/RsmB/TIM44" evidence="2">
    <location>
        <begin position="46"/>
        <end position="138"/>
    </location>
</feature>
<proteinExistence type="predicted"/>
<gene>
    <name evidence="3" type="ORF">V2E26_02340</name>
</gene>
<reference evidence="3" key="1">
    <citation type="submission" date="2024-01" db="EMBL/GenBank/DDBJ databases">
        <title>Complete genome sequence of Mycoplasma gateae strain 3700.</title>
        <authorList>
            <person name="Spergser J."/>
        </authorList>
    </citation>
    <scope>NUCLEOTIDE SEQUENCE [LARGE SCALE GENOMIC DNA]</scope>
    <source>
        <strain evidence="3">3700</strain>
    </source>
</reference>
<evidence type="ECO:0000259" key="2">
    <source>
        <dbReference type="Pfam" id="PF01029"/>
    </source>
</evidence>
<keyword evidence="1" id="KW-0694">RNA-binding</keyword>
<dbReference type="EMBL" id="CP143578">
    <property type="protein sequence ID" value="WVN21232.1"/>
    <property type="molecule type" value="Genomic_DNA"/>
</dbReference>
<name>A0ABZ2AKB8_9BACT</name>